<reference evidence="2 4" key="2">
    <citation type="submission" date="2018-06" db="EMBL/GenBank/DDBJ databases">
        <authorList>
            <consortium name="Pathogen Informatics"/>
            <person name="Doyle S."/>
        </authorList>
    </citation>
    <scope>NUCLEOTIDE SEQUENCE [LARGE SCALE GENOMIC DNA]</scope>
    <source>
        <strain evidence="2 4">NCTC12858</strain>
    </source>
</reference>
<dbReference type="Proteomes" id="UP000249300">
    <property type="component" value="Chromosome 1"/>
</dbReference>
<dbReference type="EMBL" id="LS483447">
    <property type="protein sequence ID" value="SQH72948.1"/>
    <property type="molecule type" value="Genomic_DNA"/>
</dbReference>
<evidence type="ECO:0000313" key="2">
    <source>
        <dbReference type="EMBL" id="SQH72948.1"/>
    </source>
</evidence>
<sequence>MQLIRYTIKKGDSLEKIASERNTTPIRLKNFHNTHCDFQDLILGNEIPRGLEFLVVETGQKELSDEDEKEMQILFLTKSKASRTYTSSHLTEIEINNAPLATFTQNQKFDLSIEESGVIYPFCTLQITDNDFDDGIGLKGKFGGLLESVVRLKDYLELSLTPHGTIYRVENRKQLREKWERLKEGLKNNPLLSEIPSSQMQEIINKGDQEFSNSYPLEEELNKSVFHSYLFFPLYGRMFLPEKTYEMQQEHHLISMLISGEKIPLRTTLTITEDKETNEYLVKVESQANKILLDRNTLQRRYKEEYPFLKEAFDRYDVMINAMYAIGKEDSILNFADIQIEELVNNNMNAFQRLEIERIVPEEKSEEENKNE</sequence>
<accession>A0A2X4PN06</accession>
<evidence type="ECO:0000313" key="4">
    <source>
        <dbReference type="Proteomes" id="UP000249300"/>
    </source>
</evidence>
<dbReference type="Proteomes" id="UP000030136">
    <property type="component" value="Unassembled WGS sequence"/>
</dbReference>
<dbReference type="KEGG" id="pcre:NCTC12858_00783"/>
<protein>
    <recommendedName>
        <fullName evidence="5">LysM domain-containing protein</fullName>
    </recommendedName>
</protein>
<reference evidence="1 3" key="1">
    <citation type="submission" date="2014-08" db="EMBL/GenBank/DDBJ databases">
        <title>Porphyromonas crevioricanis strain:COT-253_OH1447 Genome sequencing.</title>
        <authorList>
            <person name="Wallis C."/>
            <person name="Deusch O."/>
            <person name="O'Flynn C."/>
            <person name="Davis I."/>
            <person name="Jospin G."/>
            <person name="Darling A.E."/>
            <person name="Coil D.A."/>
            <person name="Alexiev A."/>
            <person name="Horsfall A."/>
            <person name="Kirkwood N."/>
            <person name="Harris S."/>
            <person name="Eisen J.A."/>
        </authorList>
    </citation>
    <scope>NUCLEOTIDE SEQUENCE [LARGE SCALE GENOMIC DNA]</scope>
    <source>
        <strain evidence="3">COT-253 OH1447</strain>
        <strain evidence="1">COT-253_OH1447</strain>
    </source>
</reference>
<evidence type="ECO:0008006" key="5">
    <source>
        <dbReference type="Google" id="ProtNLM"/>
    </source>
</evidence>
<evidence type="ECO:0000313" key="1">
    <source>
        <dbReference type="EMBL" id="KGN95446.1"/>
    </source>
</evidence>
<dbReference type="CDD" id="cd00118">
    <property type="entry name" value="LysM"/>
    <property type="match status" value="1"/>
</dbReference>
<dbReference type="AlphaFoldDB" id="A0A2X4PN06"/>
<dbReference type="InterPro" id="IPR018392">
    <property type="entry name" value="LysM"/>
</dbReference>
<evidence type="ECO:0000313" key="3">
    <source>
        <dbReference type="Proteomes" id="UP000030136"/>
    </source>
</evidence>
<keyword evidence="4" id="KW-1185">Reference proteome</keyword>
<organism evidence="2 4">
    <name type="scientific">Porphyromonas crevioricanis</name>
    <dbReference type="NCBI Taxonomy" id="393921"/>
    <lineage>
        <taxon>Bacteria</taxon>
        <taxon>Pseudomonadati</taxon>
        <taxon>Bacteroidota</taxon>
        <taxon>Bacteroidia</taxon>
        <taxon>Bacteroidales</taxon>
        <taxon>Porphyromonadaceae</taxon>
        <taxon>Porphyromonas</taxon>
    </lineage>
</organism>
<gene>
    <name evidence="1" type="ORF">HQ38_04015</name>
    <name evidence="2" type="ORF">NCTC12858_00783</name>
</gene>
<proteinExistence type="predicted"/>
<name>A0A2X4PN06_9PORP</name>
<dbReference type="EMBL" id="JQJC01000010">
    <property type="protein sequence ID" value="KGN95446.1"/>
    <property type="molecule type" value="Genomic_DNA"/>
</dbReference>